<evidence type="ECO:0000313" key="2">
    <source>
        <dbReference type="Proteomes" id="UP000016630"/>
    </source>
</evidence>
<dbReference type="PATRIC" id="fig|1227271.3.peg.1747"/>
<dbReference type="AlphaFoldDB" id="A0A0E2M322"/>
<name>A0A0E2M322_PORGN</name>
<protein>
    <submittedName>
        <fullName evidence="1">Uncharacterized protein</fullName>
    </submittedName>
</protein>
<dbReference type="HOGENOM" id="CLU_3219994_0_0_10"/>
<organism evidence="1 2">
    <name type="scientific">Porphyromonas gingivalis F0570</name>
    <dbReference type="NCBI Taxonomy" id="1227271"/>
    <lineage>
        <taxon>Bacteria</taxon>
        <taxon>Pseudomonadati</taxon>
        <taxon>Bacteroidota</taxon>
        <taxon>Bacteroidia</taxon>
        <taxon>Bacteroidales</taxon>
        <taxon>Porphyromonadaceae</taxon>
        <taxon>Porphyromonas</taxon>
    </lineage>
</organism>
<proteinExistence type="predicted"/>
<dbReference type="Proteomes" id="UP000016630">
    <property type="component" value="Unassembled WGS sequence"/>
</dbReference>
<evidence type="ECO:0000313" key="1">
    <source>
        <dbReference type="EMBL" id="ERJ64107.1"/>
    </source>
</evidence>
<dbReference type="EMBL" id="AWUW01000138">
    <property type="protein sequence ID" value="ERJ64107.1"/>
    <property type="molecule type" value="Genomic_DNA"/>
</dbReference>
<comment type="caution">
    <text evidence="1">The sequence shown here is derived from an EMBL/GenBank/DDBJ whole genome shotgun (WGS) entry which is preliminary data.</text>
</comment>
<sequence>MHIPFFKYKHNSRWQEKKDLANFVFRKALLRTMDFPPRVLEASN</sequence>
<gene>
    <name evidence="1" type="ORF">HMPREF1555_01991</name>
</gene>
<reference evidence="1 2" key="1">
    <citation type="submission" date="2013-06" db="EMBL/GenBank/DDBJ databases">
        <authorList>
            <person name="Weinstock G."/>
            <person name="Sodergren E."/>
            <person name="Lobos E.A."/>
            <person name="Fulton L."/>
            <person name="Fulton R."/>
            <person name="Courtney L."/>
            <person name="Fronick C."/>
            <person name="O'Laughlin M."/>
            <person name="Godfrey J."/>
            <person name="Wilson R.M."/>
            <person name="Miner T."/>
            <person name="Farmer C."/>
            <person name="Delehaunty K."/>
            <person name="Cordes M."/>
            <person name="Minx P."/>
            <person name="Tomlinson C."/>
            <person name="Chen J."/>
            <person name="Wollam A."/>
            <person name="Pepin K.H."/>
            <person name="Bhonagiri V."/>
            <person name="Zhang X."/>
            <person name="Warren W."/>
            <person name="Mitreva M."/>
            <person name="Mardis E.R."/>
            <person name="Wilson R.K."/>
        </authorList>
    </citation>
    <scope>NUCLEOTIDE SEQUENCE [LARGE SCALE GENOMIC DNA]</scope>
    <source>
        <strain evidence="1 2">F0570</strain>
    </source>
</reference>
<accession>A0A0E2M322</accession>